<protein>
    <submittedName>
        <fullName evidence="1">RIIB protein</fullName>
    </submittedName>
</protein>
<accession>A0A2S1GPI5</accession>
<evidence type="ECO:0000313" key="1">
    <source>
        <dbReference type="EMBL" id="AWD91288.1"/>
    </source>
</evidence>
<organism evidence="1 2">
    <name type="scientific">Enterobacteria phage vB_EcoM_IME338</name>
    <dbReference type="NCBI Taxonomy" id="2163888"/>
    <lineage>
        <taxon>Viruses</taxon>
        <taxon>Duplodnaviria</taxon>
        <taxon>Heunggongvirae</taxon>
        <taxon>Uroviricota</taxon>
        <taxon>Caudoviricetes</taxon>
        <taxon>Andersonviridae</taxon>
        <taxon>Ounavirinae</taxon>
        <taxon>Felixounavirus</taxon>
        <taxon>Felixounavirus IME338</taxon>
    </lineage>
</organism>
<evidence type="ECO:0000313" key="2">
    <source>
        <dbReference type="Proteomes" id="UP000247163"/>
    </source>
</evidence>
<dbReference type="Proteomes" id="UP000247163">
    <property type="component" value="Genome"/>
</dbReference>
<name>A0A2S1GPI5_9CAUD</name>
<reference evidence="1 2" key="1">
    <citation type="submission" date="2018-03" db="EMBL/GenBank/DDBJ databases">
        <title>Complete genome sequence analysis of Enterobacteria phage IME338.</title>
        <authorList>
            <person name="Li P."/>
            <person name="Wang J."/>
            <person name="Tong Y."/>
        </authorList>
    </citation>
    <scope>NUCLEOTIDE SEQUENCE [LARGE SCALE GENOMIC DNA]</scope>
</reference>
<keyword evidence="2" id="KW-1185">Reference proteome</keyword>
<sequence length="368" mass="41363">MTTKTKSQIDAEIYKLVKEGKLTKTAIAQKFNTSTRSVGRAVERHEATLKGKKKATSTPATKTLKQVAKTFKKKADKPVEKVVKKAVQKAPVNKLHEAMQKDDKIEYMITGDSVIMTYGSESEIVESTHPNYQEIVVHVVKGEFKKAFELMNIRKSIENFTQGAITIKGDKLFYGAVEMRSTLVDRILHMMKTGDKCFERLVMFFEKLMENPSKGSVEQLWGFISHLDVEIDEEGYIIGWKKVQSKADGSLVDSHTHKVPNDLGNLVEMPRWMVDNDPNRTCSQGLHVGAWEYVSCFGGDTILKVRVHPRDVVSVPTDYNDMKMRVSAYESFAIVDSNRKVIKTHSGSGGYRVVIGSHGELISKTARV</sequence>
<dbReference type="EMBL" id="MH051914">
    <property type="protein sequence ID" value="AWD91288.1"/>
    <property type="molecule type" value="Genomic_DNA"/>
</dbReference>
<proteinExistence type="predicted"/>